<comment type="caution">
    <text evidence="2">The sequence shown here is derived from an EMBL/GenBank/DDBJ whole genome shotgun (WGS) entry which is preliminary data.</text>
</comment>
<name>A0AAN8G0I7_TRICO</name>
<feature type="region of interest" description="Disordered" evidence="1">
    <location>
        <begin position="1"/>
        <end position="21"/>
    </location>
</feature>
<organism evidence="2 3">
    <name type="scientific">Trichostrongylus colubriformis</name>
    <name type="common">Black scour worm</name>
    <dbReference type="NCBI Taxonomy" id="6319"/>
    <lineage>
        <taxon>Eukaryota</taxon>
        <taxon>Metazoa</taxon>
        <taxon>Ecdysozoa</taxon>
        <taxon>Nematoda</taxon>
        <taxon>Chromadorea</taxon>
        <taxon>Rhabditida</taxon>
        <taxon>Rhabditina</taxon>
        <taxon>Rhabditomorpha</taxon>
        <taxon>Strongyloidea</taxon>
        <taxon>Trichostrongylidae</taxon>
        <taxon>Trichostrongylus</taxon>
    </lineage>
</organism>
<evidence type="ECO:0000313" key="3">
    <source>
        <dbReference type="Proteomes" id="UP001331761"/>
    </source>
</evidence>
<dbReference type="EMBL" id="WIXE01000932">
    <property type="protein sequence ID" value="KAK5986184.1"/>
    <property type="molecule type" value="Genomic_DNA"/>
</dbReference>
<keyword evidence="3" id="KW-1185">Reference proteome</keyword>
<gene>
    <name evidence="2" type="ORF">GCK32_022643</name>
</gene>
<sequence length="53" mass="5703">MGSTIPSLVSDDRGERNPFPFPGFGGSGYTVGAPLPFLQVILKFSIIKRASIY</sequence>
<evidence type="ECO:0000313" key="2">
    <source>
        <dbReference type="EMBL" id="KAK5986184.1"/>
    </source>
</evidence>
<proteinExistence type="predicted"/>
<dbReference type="Proteomes" id="UP001331761">
    <property type="component" value="Unassembled WGS sequence"/>
</dbReference>
<dbReference type="AlphaFoldDB" id="A0AAN8G0I7"/>
<evidence type="ECO:0000256" key="1">
    <source>
        <dbReference type="SAM" id="MobiDB-lite"/>
    </source>
</evidence>
<reference evidence="2 3" key="1">
    <citation type="submission" date="2019-10" db="EMBL/GenBank/DDBJ databases">
        <title>Assembly and Annotation for the nematode Trichostrongylus colubriformis.</title>
        <authorList>
            <person name="Martin J."/>
        </authorList>
    </citation>
    <scope>NUCLEOTIDE SEQUENCE [LARGE SCALE GENOMIC DNA]</scope>
    <source>
        <strain evidence="2">G859</strain>
        <tissue evidence="2">Whole worm</tissue>
    </source>
</reference>
<protein>
    <submittedName>
        <fullName evidence="2">Uncharacterized protein</fullName>
    </submittedName>
</protein>
<accession>A0AAN8G0I7</accession>